<reference evidence="1" key="1">
    <citation type="submission" date="2014-09" db="EMBL/GenBank/DDBJ databases">
        <authorList>
            <person name="Magalhaes I.L.F."/>
            <person name="Oliveira U."/>
            <person name="Santos F.R."/>
            <person name="Vidigal T.H.D.A."/>
            <person name="Brescovit A.D."/>
            <person name="Santos A.J."/>
        </authorList>
    </citation>
    <scope>NUCLEOTIDE SEQUENCE</scope>
    <source>
        <tissue evidence="1">Shoot tissue taken approximately 20 cm above the soil surface</tissue>
    </source>
</reference>
<reference evidence="1" key="2">
    <citation type="journal article" date="2015" name="Data Brief">
        <title>Shoot transcriptome of the giant reed, Arundo donax.</title>
        <authorList>
            <person name="Barrero R.A."/>
            <person name="Guerrero F.D."/>
            <person name="Moolhuijzen P."/>
            <person name="Goolsby J.A."/>
            <person name="Tidwell J."/>
            <person name="Bellgard S.E."/>
            <person name="Bellgard M.I."/>
        </authorList>
    </citation>
    <scope>NUCLEOTIDE SEQUENCE</scope>
    <source>
        <tissue evidence="1">Shoot tissue taken approximately 20 cm above the soil surface</tissue>
    </source>
</reference>
<evidence type="ECO:0000313" key="1">
    <source>
        <dbReference type="EMBL" id="JAD64627.1"/>
    </source>
</evidence>
<sequence>MGQRGSNRDCYLRCTN</sequence>
<organism evidence="1">
    <name type="scientific">Arundo donax</name>
    <name type="common">Giant reed</name>
    <name type="synonym">Donax arundinaceus</name>
    <dbReference type="NCBI Taxonomy" id="35708"/>
    <lineage>
        <taxon>Eukaryota</taxon>
        <taxon>Viridiplantae</taxon>
        <taxon>Streptophyta</taxon>
        <taxon>Embryophyta</taxon>
        <taxon>Tracheophyta</taxon>
        <taxon>Spermatophyta</taxon>
        <taxon>Magnoliopsida</taxon>
        <taxon>Liliopsida</taxon>
        <taxon>Poales</taxon>
        <taxon>Poaceae</taxon>
        <taxon>PACMAD clade</taxon>
        <taxon>Arundinoideae</taxon>
        <taxon>Arundineae</taxon>
        <taxon>Arundo</taxon>
    </lineage>
</organism>
<dbReference type="EMBL" id="GBRH01233268">
    <property type="protein sequence ID" value="JAD64627.1"/>
    <property type="molecule type" value="Transcribed_RNA"/>
</dbReference>
<protein>
    <submittedName>
        <fullName evidence="1">Uncharacterized protein</fullName>
    </submittedName>
</protein>
<accession>A0A0A9BZF8</accession>
<dbReference type="AlphaFoldDB" id="A0A0A9BZF8"/>
<proteinExistence type="predicted"/>
<name>A0A0A9BZF8_ARUDO</name>